<sequence length="226" mass="27041">MIKLISKFCTLQKYYPTKFVAPNLWVNQKYIPIFKQKELSQEEQKQKLYLRMAKLVPITLYSSYWLFFGSLDVLHISAFLGLFFIYSKQRLTYLQQEAKKPEYIYMDKDGKDYVIIYKLNASEPESKCHDKELREIFKLNEKQGLVKFNVNNFQIVNSAVQPKSEYEFYNLFVLENSEEEFSKRPHNMFELDINQKLVLIKFGQNEYSGMNEYLTAMMSKKQIIIK</sequence>
<evidence type="ECO:0000313" key="3">
    <source>
        <dbReference type="Proteomes" id="UP000689195"/>
    </source>
</evidence>
<reference evidence="2" key="1">
    <citation type="submission" date="2021-01" db="EMBL/GenBank/DDBJ databases">
        <authorList>
            <consortium name="Genoscope - CEA"/>
            <person name="William W."/>
        </authorList>
    </citation>
    <scope>NUCLEOTIDE SEQUENCE</scope>
</reference>
<feature type="transmembrane region" description="Helical" evidence="1">
    <location>
        <begin position="64"/>
        <end position="86"/>
    </location>
</feature>
<dbReference type="Proteomes" id="UP000689195">
    <property type="component" value="Unassembled WGS sequence"/>
</dbReference>
<proteinExistence type="predicted"/>
<comment type="caution">
    <text evidence="2">The sequence shown here is derived from an EMBL/GenBank/DDBJ whole genome shotgun (WGS) entry which is preliminary data.</text>
</comment>
<dbReference type="AlphaFoldDB" id="A0A8S1SJB2"/>
<evidence type="ECO:0008006" key="4">
    <source>
        <dbReference type="Google" id="ProtNLM"/>
    </source>
</evidence>
<keyword evidence="3" id="KW-1185">Reference proteome</keyword>
<keyword evidence="1" id="KW-0472">Membrane</keyword>
<organism evidence="2 3">
    <name type="scientific">Paramecium pentaurelia</name>
    <dbReference type="NCBI Taxonomy" id="43138"/>
    <lineage>
        <taxon>Eukaryota</taxon>
        <taxon>Sar</taxon>
        <taxon>Alveolata</taxon>
        <taxon>Ciliophora</taxon>
        <taxon>Intramacronucleata</taxon>
        <taxon>Oligohymenophorea</taxon>
        <taxon>Peniculida</taxon>
        <taxon>Parameciidae</taxon>
        <taxon>Paramecium</taxon>
    </lineage>
</organism>
<evidence type="ECO:0000256" key="1">
    <source>
        <dbReference type="SAM" id="Phobius"/>
    </source>
</evidence>
<gene>
    <name evidence="2" type="ORF">PPENT_87.1.T0080049</name>
</gene>
<keyword evidence="1" id="KW-1133">Transmembrane helix</keyword>
<keyword evidence="1" id="KW-0812">Transmembrane</keyword>
<evidence type="ECO:0000313" key="2">
    <source>
        <dbReference type="EMBL" id="CAD8139339.1"/>
    </source>
</evidence>
<name>A0A8S1SJB2_9CILI</name>
<accession>A0A8S1SJB2</accession>
<dbReference type="OrthoDB" id="287969at2759"/>
<dbReference type="EMBL" id="CAJJDO010000008">
    <property type="protein sequence ID" value="CAD8139339.1"/>
    <property type="molecule type" value="Genomic_DNA"/>
</dbReference>
<protein>
    <recommendedName>
        <fullName evidence="4">Transmembrane protein</fullName>
    </recommendedName>
</protein>